<keyword evidence="4" id="KW-0479">Metal-binding</keyword>
<comment type="similarity">
    <text evidence="2">Belongs to the peptidase M20 family.</text>
</comment>
<keyword evidence="9" id="KW-1185">Reference proteome</keyword>
<dbReference type="Gene3D" id="3.30.70.360">
    <property type="match status" value="1"/>
</dbReference>
<dbReference type="OrthoDB" id="9808195at2"/>
<evidence type="ECO:0000256" key="2">
    <source>
        <dbReference type="ARBA" id="ARBA00006153"/>
    </source>
</evidence>
<comment type="cofactor">
    <cofactor evidence="1">
        <name>Mn(2+)</name>
        <dbReference type="ChEBI" id="CHEBI:29035"/>
    </cofactor>
</comment>
<evidence type="ECO:0000256" key="1">
    <source>
        <dbReference type="ARBA" id="ARBA00001936"/>
    </source>
</evidence>
<dbReference type="EMBL" id="QLIX01000003">
    <property type="protein sequence ID" value="RAI59724.1"/>
    <property type="molecule type" value="Genomic_DNA"/>
</dbReference>
<dbReference type="SUPFAM" id="SSF53187">
    <property type="entry name" value="Zn-dependent exopeptidases"/>
    <property type="match status" value="1"/>
</dbReference>
<dbReference type="InterPro" id="IPR036264">
    <property type="entry name" value="Bact_exopeptidase_dim_dom"/>
</dbReference>
<organism evidence="8 9">
    <name type="scientific">Roseicella frigidaeris</name>
    <dbReference type="NCBI Taxonomy" id="2230885"/>
    <lineage>
        <taxon>Bacteria</taxon>
        <taxon>Pseudomonadati</taxon>
        <taxon>Pseudomonadota</taxon>
        <taxon>Alphaproteobacteria</taxon>
        <taxon>Acetobacterales</taxon>
        <taxon>Roseomonadaceae</taxon>
        <taxon>Roseicella</taxon>
    </lineage>
</organism>
<proteinExistence type="inferred from homology"/>
<protein>
    <submittedName>
        <fullName evidence="8">Zn-dependent hydrolase</fullName>
    </submittedName>
</protein>
<dbReference type="InterPro" id="IPR002933">
    <property type="entry name" value="Peptidase_M20"/>
</dbReference>
<dbReference type="GO" id="GO:0046872">
    <property type="term" value="F:metal ion binding"/>
    <property type="evidence" value="ECO:0007669"/>
    <property type="project" value="UniProtKB-KW"/>
</dbReference>
<evidence type="ECO:0000313" key="8">
    <source>
        <dbReference type="EMBL" id="RAI59724.1"/>
    </source>
</evidence>
<accession>A0A327MC17</accession>
<dbReference type="Proteomes" id="UP000249065">
    <property type="component" value="Unassembled WGS sequence"/>
</dbReference>
<gene>
    <name evidence="8" type="ORF">DOO78_05530</name>
</gene>
<feature type="compositionally biased region" description="Low complexity" evidence="7">
    <location>
        <begin position="18"/>
        <end position="28"/>
    </location>
</feature>
<evidence type="ECO:0000256" key="5">
    <source>
        <dbReference type="ARBA" id="ARBA00022801"/>
    </source>
</evidence>
<comment type="subunit">
    <text evidence="3">Homodimer.</text>
</comment>
<dbReference type="Pfam" id="PF01546">
    <property type="entry name" value="Peptidase_M20"/>
    <property type="match status" value="1"/>
</dbReference>
<evidence type="ECO:0000313" key="9">
    <source>
        <dbReference type="Proteomes" id="UP000249065"/>
    </source>
</evidence>
<dbReference type="GO" id="GO:0016813">
    <property type="term" value="F:hydrolase activity, acting on carbon-nitrogen (but not peptide) bonds, in linear amidines"/>
    <property type="evidence" value="ECO:0007669"/>
    <property type="project" value="InterPro"/>
</dbReference>
<dbReference type="PANTHER" id="PTHR32494">
    <property type="entry name" value="ALLANTOATE DEIMINASE-RELATED"/>
    <property type="match status" value="1"/>
</dbReference>
<evidence type="ECO:0000256" key="4">
    <source>
        <dbReference type="ARBA" id="ARBA00022723"/>
    </source>
</evidence>
<reference evidence="9" key="1">
    <citation type="submission" date="2018-06" db="EMBL/GenBank/DDBJ databases">
        <authorList>
            <person name="Khan S.A."/>
        </authorList>
    </citation>
    <scope>NUCLEOTIDE SEQUENCE [LARGE SCALE GENOMIC DNA]</scope>
    <source>
        <strain evidence="9">DB-1506</strain>
    </source>
</reference>
<dbReference type="InterPro" id="IPR010158">
    <property type="entry name" value="Amidase_Cbmase"/>
</dbReference>
<name>A0A327MC17_9PROT</name>
<dbReference type="PANTHER" id="PTHR32494:SF19">
    <property type="entry name" value="ALLANTOATE DEIMINASE-RELATED"/>
    <property type="match status" value="1"/>
</dbReference>
<dbReference type="AlphaFoldDB" id="A0A327MC17"/>
<keyword evidence="6" id="KW-0464">Manganese</keyword>
<feature type="region of interest" description="Disordered" evidence="7">
    <location>
        <begin position="1"/>
        <end position="73"/>
    </location>
</feature>
<sequence>MGATLPGGADALRPGQHAARLAGRPACRGGRGGGAAAPARARHPALPAPAGPRPLERAGAGPRRAHRGGAGRTRPVTEIAAAVAAAAPLAQRLLDRLAAIGADPPGITREAFGPGENAAHALIAEAGEALGLERAVDAGANLALRWPGRDPEAPPILIGSHLDSVVQGGNFDGAAGVVAGLAAIAGLRAAGVRPRRSIELLALRCEEAVWFGLGLIGSRCLLARLPPGALDLRHARSGATLAESIAACGGDPARLREGAPLRDPARLDSYLELHIEQAPQLVEAGAPFGLCLANPGNLRHPQIRITGEDAHTGLPHRFRRDAALAGAELALALEGLWLQEEAAGRPMAVTIGRFHTPAERHSLTMVSGRFELSLDLRAYDPAHLAALEGRLAEILAGVAARRGVQIDPGPRSAAAPGAMDPAILEALADAAAAAGGPAPRLNSPGSHDANNFAAAGVPTGMLLVRNRNGSHNPAEAMETADLMAATGALAAWLATRAGAGPSA</sequence>
<keyword evidence="5 8" id="KW-0378">Hydrolase</keyword>
<dbReference type="NCBIfam" id="TIGR01879">
    <property type="entry name" value="hydantase"/>
    <property type="match status" value="1"/>
</dbReference>
<dbReference type="SUPFAM" id="SSF55031">
    <property type="entry name" value="Bacterial exopeptidase dimerisation domain"/>
    <property type="match status" value="1"/>
</dbReference>
<dbReference type="Gene3D" id="3.40.630.10">
    <property type="entry name" value="Zn peptidases"/>
    <property type="match status" value="1"/>
</dbReference>
<evidence type="ECO:0000256" key="7">
    <source>
        <dbReference type="SAM" id="MobiDB-lite"/>
    </source>
</evidence>
<evidence type="ECO:0000256" key="6">
    <source>
        <dbReference type="ARBA" id="ARBA00023211"/>
    </source>
</evidence>
<comment type="caution">
    <text evidence="8">The sequence shown here is derived from an EMBL/GenBank/DDBJ whole genome shotgun (WGS) entry which is preliminary data.</text>
</comment>
<evidence type="ECO:0000256" key="3">
    <source>
        <dbReference type="ARBA" id="ARBA00011738"/>
    </source>
</evidence>